<dbReference type="PROSITE" id="PS51257">
    <property type="entry name" value="PROKAR_LIPOPROTEIN"/>
    <property type="match status" value="1"/>
</dbReference>
<sequence length="137" mass="15199">MKKWFGSIMIFCLLLSGCGGPEQETQVYKAGIRDWAGEITLHGEESEDDAKLVATYTGENADQLTDAMNKLSFIQLDGELSKEFDGLPSDGKLIYKLSNDDLIEKFESYNPVAVHVQWTEGDAVVIESLQFSNADVQ</sequence>
<dbReference type="RefSeq" id="WP_100354371.1">
    <property type="nucleotide sequence ID" value="NZ_PCGR01000004.1"/>
</dbReference>
<dbReference type="Proteomes" id="UP000228680">
    <property type="component" value="Unassembled WGS sequence"/>
</dbReference>
<keyword evidence="2" id="KW-1185">Reference proteome</keyword>
<name>A0A2M9EXM8_9BACL</name>
<gene>
    <name evidence="1" type="ORF">CQS04_12085</name>
</gene>
<accession>A0A2M9EXM8</accession>
<evidence type="ECO:0000313" key="2">
    <source>
        <dbReference type="Proteomes" id="UP000228680"/>
    </source>
</evidence>
<comment type="caution">
    <text evidence="1">The sequence shown here is derived from an EMBL/GenBank/DDBJ whole genome shotgun (WGS) entry which is preliminary data.</text>
</comment>
<organism evidence="1 2">
    <name type="scientific">Chryseomicrobium excrementi</name>
    <dbReference type="NCBI Taxonomy" id="2041346"/>
    <lineage>
        <taxon>Bacteria</taxon>
        <taxon>Bacillati</taxon>
        <taxon>Bacillota</taxon>
        <taxon>Bacilli</taxon>
        <taxon>Bacillales</taxon>
        <taxon>Caryophanaceae</taxon>
        <taxon>Chryseomicrobium</taxon>
    </lineage>
</organism>
<dbReference type="AlphaFoldDB" id="A0A2M9EXM8"/>
<reference evidence="1 2" key="1">
    <citation type="submission" date="2017-10" db="EMBL/GenBank/DDBJ databases">
        <title>Draft genome of Chryseomicrobium casticus sp. nov.</title>
        <authorList>
            <person name="Chakraborty R."/>
            <person name="Saha T."/>
        </authorList>
    </citation>
    <scope>NUCLEOTIDE SEQUENCE [LARGE SCALE GENOMIC DNA]</scope>
    <source>
        <strain evidence="1 2">ET03</strain>
    </source>
</reference>
<proteinExistence type="predicted"/>
<dbReference type="OrthoDB" id="9785015at2"/>
<protein>
    <submittedName>
        <fullName evidence="1">Uncharacterized protein</fullName>
    </submittedName>
</protein>
<dbReference type="EMBL" id="PCGR01000004">
    <property type="protein sequence ID" value="PJK15966.1"/>
    <property type="molecule type" value="Genomic_DNA"/>
</dbReference>
<evidence type="ECO:0000313" key="1">
    <source>
        <dbReference type="EMBL" id="PJK15966.1"/>
    </source>
</evidence>